<dbReference type="EMBL" id="CP011859">
    <property type="protein sequence ID" value="AQY21607.1"/>
    <property type="molecule type" value="Genomic_DNA"/>
</dbReference>
<evidence type="ECO:0000313" key="5">
    <source>
        <dbReference type="Proteomes" id="UP000189883"/>
    </source>
</evidence>
<dbReference type="AlphaFoldDB" id="A0A1S7DR87"/>
<protein>
    <submittedName>
        <fullName evidence="4">Putative glycosyltransferase EpsH</fullName>
    </submittedName>
</protein>
<sequence length="313" mass="36209">MNCPLLSVIIPVYNAEKSVLNTLESIKKQSYSNLQVIIINDGSTDDSHNVISEFIKDDNRFCLIYQNNAGVAAARTKGLQYVEGEYLIFSDADDIVLPDAYQYLVEEAIIRDSDILVGNYLKGDWENFQMINHSKIIENKDVFISQMLRGITHGGLWNKLFKIKIFDGIAFENGVNFMEDMLILIKILTKENVKISVVSEIPVYHYYLNKESQTNTISHKYLIQGDRVVENVSHLLKEEKFGEDIEYLKVNQKLLYLLNCDTYKVSIQNIYSEINESIFKMKIPLKYKILLIFENWGISFATSLFKKIKRIIQ</sequence>
<dbReference type="PANTHER" id="PTHR22916">
    <property type="entry name" value="GLYCOSYLTRANSFERASE"/>
    <property type="match status" value="1"/>
</dbReference>
<dbReference type="Gene3D" id="3.90.550.10">
    <property type="entry name" value="Spore Coat Polysaccharide Biosynthesis Protein SpsA, Chain A"/>
    <property type="match status" value="1"/>
</dbReference>
<name>A0A1S7DR87_RIEAN</name>
<organism evidence="4 5">
    <name type="scientific">Riemerella anatipestifer</name>
    <name type="common">Moraxella anatipestifer</name>
    <dbReference type="NCBI Taxonomy" id="34085"/>
    <lineage>
        <taxon>Bacteria</taxon>
        <taxon>Pseudomonadati</taxon>
        <taxon>Bacteroidota</taxon>
        <taxon>Flavobacteriia</taxon>
        <taxon>Flavobacteriales</taxon>
        <taxon>Weeksellaceae</taxon>
        <taxon>Riemerella</taxon>
    </lineage>
</organism>
<dbReference type="Proteomes" id="UP000189883">
    <property type="component" value="Chromosome"/>
</dbReference>
<keyword evidence="2 4" id="KW-0808">Transferase</keyword>
<reference evidence="4 5" key="1">
    <citation type="submission" date="2015-06" db="EMBL/GenBank/DDBJ databases">
        <title>R. anatipestifer strain HXb2 is the most virulent strain so far, and the genome sequence would help us uncover the pathogenesis.</title>
        <authorList>
            <person name="Hu Q."/>
            <person name="Qi J."/>
            <person name="Bo H."/>
            <person name="Liu G."/>
            <person name="Tao M."/>
            <person name="Ding Y."/>
            <person name="Xue Y."/>
        </authorList>
    </citation>
    <scope>NUCLEOTIDE SEQUENCE [LARGE SCALE GENOMIC DNA]</scope>
    <source>
        <strain evidence="4 5">HXb2</strain>
    </source>
</reference>
<proteinExistence type="predicted"/>
<dbReference type="Pfam" id="PF00535">
    <property type="entry name" value="Glycos_transf_2"/>
    <property type="match status" value="1"/>
</dbReference>
<dbReference type="RefSeq" id="WP_064964824.1">
    <property type="nucleotide sequence ID" value="NZ_CP011859.1"/>
</dbReference>
<feature type="domain" description="Glycosyltransferase 2-like" evidence="3">
    <location>
        <begin position="7"/>
        <end position="152"/>
    </location>
</feature>
<keyword evidence="1" id="KW-0328">Glycosyltransferase</keyword>
<evidence type="ECO:0000313" key="4">
    <source>
        <dbReference type="EMBL" id="AQY21607.1"/>
    </source>
</evidence>
<evidence type="ECO:0000256" key="2">
    <source>
        <dbReference type="ARBA" id="ARBA00022679"/>
    </source>
</evidence>
<accession>A0A1S7DR87</accession>
<evidence type="ECO:0000259" key="3">
    <source>
        <dbReference type="Pfam" id="PF00535"/>
    </source>
</evidence>
<dbReference type="InterPro" id="IPR001173">
    <property type="entry name" value="Glyco_trans_2-like"/>
</dbReference>
<dbReference type="SUPFAM" id="SSF53448">
    <property type="entry name" value="Nucleotide-diphospho-sugar transferases"/>
    <property type="match status" value="1"/>
</dbReference>
<dbReference type="PANTHER" id="PTHR22916:SF51">
    <property type="entry name" value="GLYCOSYLTRANSFERASE EPSH-RELATED"/>
    <property type="match status" value="1"/>
</dbReference>
<evidence type="ECO:0000256" key="1">
    <source>
        <dbReference type="ARBA" id="ARBA00022676"/>
    </source>
</evidence>
<dbReference type="GO" id="GO:0016758">
    <property type="term" value="F:hexosyltransferase activity"/>
    <property type="evidence" value="ECO:0007669"/>
    <property type="project" value="UniProtKB-ARBA"/>
</dbReference>
<dbReference type="InterPro" id="IPR029044">
    <property type="entry name" value="Nucleotide-diphossugar_trans"/>
</dbReference>
<gene>
    <name evidence="4" type="primary">epsH</name>
    <name evidence="4" type="ORF">AB406_0649</name>
</gene>
<dbReference type="CDD" id="cd00761">
    <property type="entry name" value="Glyco_tranf_GTA_type"/>
    <property type="match status" value="1"/>
</dbReference>